<evidence type="ECO:0000256" key="3">
    <source>
        <dbReference type="ARBA" id="ARBA00022475"/>
    </source>
</evidence>
<reference evidence="9" key="1">
    <citation type="submission" date="2022-12" db="EMBL/GenBank/DDBJ databases">
        <title>Bacterial isolates from different developmental stages of Nematostella vectensis.</title>
        <authorList>
            <person name="Fraune S."/>
        </authorList>
    </citation>
    <scope>NUCLEOTIDE SEQUENCE</scope>
    <source>
        <strain evidence="9">G21630-S1</strain>
    </source>
</reference>
<dbReference type="InterPro" id="IPR035906">
    <property type="entry name" value="MetI-like_sf"/>
</dbReference>
<evidence type="ECO:0000313" key="9">
    <source>
        <dbReference type="EMBL" id="MCZ4283036.1"/>
    </source>
</evidence>
<evidence type="ECO:0000256" key="4">
    <source>
        <dbReference type="ARBA" id="ARBA00022692"/>
    </source>
</evidence>
<sequence>MSSSQTANNSAAGKGTKMSSLRSLFDFLRRQSIFSLLCLAIFLFLILAAISAPWITPQNPYDNAQVDFFDANLAPGTVSGDGRFVYLLGSDALGRDLYSAILYGLRTSLSISGTAALLALAIGTLAGLAAAYFKGATDMLIMRAVDIKLGFPTILVAMVIMSIFGAGYFNLVIALVLAQWPYYARTARSVALVQIGQEYIEAARCLELPVHRLILVHLLPNSLPPLLVVFTLQLAHAAAIEASLSFLGLGVSIEAPSLGLLIANGSKEILSGHSWQLIYPGLALVLLIFTVNIVGDRLRRILNPKERG</sequence>
<gene>
    <name evidence="9" type="ORF">O4H49_19790</name>
</gene>
<comment type="similarity">
    <text evidence="7">Belongs to the binding-protein-dependent transport system permease family.</text>
</comment>
<feature type="transmembrane region" description="Helical" evidence="7">
    <location>
        <begin position="33"/>
        <end position="55"/>
    </location>
</feature>
<dbReference type="Gene3D" id="1.10.3720.10">
    <property type="entry name" value="MetI-like"/>
    <property type="match status" value="1"/>
</dbReference>
<feature type="transmembrane region" description="Helical" evidence="7">
    <location>
        <begin position="214"/>
        <end position="232"/>
    </location>
</feature>
<dbReference type="CDD" id="cd06261">
    <property type="entry name" value="TM_PBP2"/>
    <property type="match status" value="1"/>
</dbReference>
<dbReference type="PROSITE" id="PS50928">
    <property type="entry name" value="ABC_TM1"/>
    <property type="match status" value="1"/>
</dbReference>
<keyword evidence="10" id="KW-1185">Reference proteome</keyword>
<keyword evidence="3" id="KW-1003">Cell membrane</keyword>
<dbReference type="Pfam" id="PF12911">
    <property type="entry name" value="OppC_N"/>
    <property type="match status" value="1"/>
</dbReference>
<dbReference type="EMBL" id="JAPWGY010000015">
    <property type="protein sequence ID" value="MCZ4283036.1"/>
    <property type="molecule type" value="Genomic_DNA"/>
</dbReference>
<evidence type="ECO:0000256" key="6">
    <source>
        <dbReference type="ARBA" id="ARBA00023136"/>
    </source>
</evidence>
<feature type="domain" description="ABC transmembrane type-1" evidence="8">
    <location>
        <begin position="105"/>
        <end position="295"/>
    </location>
</feature>
<dbReference type="Pfam" id="PF00528">
    <property type="entry name" value="BPD_transp_1"/>
    <property type="match status" value="1"/>
</dbReference>
<evidence type="ECO:0000256" key="5">
    <source>
        <dbReference type="ARBA" id="ARBA00022989"/>
    </source>
</evidence>
<dbReference type="InterPro" id="IPR000515">
    <property type="entry name" value="MetI-like"/>
</dbReference>
<evidence type="ECO:0000256" key="7">
    <source>
        <dbReference type="RuleBase" id="RU363032"/>
    </source>
</evidence>
<dbReference type="PANTHER" id="PTHR43386:SF26">
    <property type="entry name" value="ABC TRANSPORTER PERMEASE PROTEIN"/>
    <property type="match status" value="1"/>
</dbReference>
<dbReference type="PANTHER" id="PTHR43386">
    <property type="entry name" value="OLIGOPEPTIDE TRANSPORT SYSTEM PERMEASE PROTEIN APPC"/>
    <property type="match status" value="1"/>
</dbReference>
<keyword evidence="2 7" id="KW-0813">Transport</keyword>
<dbReference type="SUPFAM" id="SSF161098">
    <property type="entry name" value="MetI-like"/>
    <property type="match status" value="1"/>
</dbReference>
<organism evidence="9 10">
    <name type="scientific">Kiloniella laminariae</name>
    <dbReference type="NCBI Taxonomy" id="454162"/>
    <lineage>
        <taxon>Bacteria</taxon>
        <taxon>Pseudomonadati</taxon>
        <taxon>Pseudomonadota</taxon>
        <taxon>Alphaproteobacteria</taxon>
        <taxon>Rhodospirillales</taxon>
        <taxon>Kiloniellaceae</taxon>
        <taxon>Kiloniella</taxon>
    </lineage>
</organism>
<feature type="transmembrane region" description="Helical" evidence="7">
    <location>
        <begin position="154"/>
        <end position="178"/>
    </location>
</feature>
<comment type="subcellular location">
    <subcellularLocation>
        <location evidence="1 7">Cell membrane</location>
        <topology evidence="1 7">Multi-pass membrane protein</topology>
    </subcellularLocation>
</comment>
<accession>A0ABT4LRT2</accession>
<proteinExistence type="inferred from homology"/>
<feature type="transmembrane region" description="Helical" evidence="7">
    <location>
        <begin position="244"/>
        <end position="265"/>
    </location>
</feature>
<dbReference type="InterPro" id="IPR025966">
    <property type="entry name" value="OppC_N"/>
</dbReference>
<protein>
    <submittedName>
        <fullName evidence="9">ABC transporter permease</fullName>
    </submittedName>
</protein>
<keyword evidence="4 7" id="KW-0812">Transmembrane</keyword>
<feature type="transmembrane region" description="Helical" evidence="7">
    <location>
        <begin position="277"/>
        <end position="295"/>
    </location>
</feature>
<comment type="caution">
    <text evidence="9">The sequence shown here is derived from an EMBL/GenBank/DDBJ whole genome shotgun (WGS) entry which is preliminary data.</text>
</comment>
<keyword evidence="6 7" id="KW-0472">Membrane</keyword>
<evidence type="ECO:0000256" key="2">
    <source>
        <dbReference type="ARBA" id="ARBA00022448"/>
    </source>
</evidence>
<evidence type="ECO:0000313" key="10">
    <source>
        <dbReference type="Proteomes" id="UP001069802"/>
    </source>
</evidence>
<evidence type="ECO:0000256" key="1">
    <source>
        <dbReference type="ARBA" id="ARBA00004651"/>
    </source>
</evidence>
<name>A0ABT4LRT2_9PROT</name>
<dbReference type="InterPro" id="IPR050366">
    <property type="entry name" value="BP-dependent_transpt_permease"/>
</dbReference>
<evidence type="ECO:0000259" key="8">
    <source>
        <dbReference type="PROSITE" id="PS50928"/>
    </source>
</evidence>
<feature type="transmembrane region" description="Helical" evidence="7">
    <location>
        <begin position="111"/>
        <end position="133"/>
    </location>
</feature>
<keyword evidence="5 7" id="KW-1133">Transmembrane helix</keyword>
<dbReference type="Proteomes" id="UP001069802">
    <property type="component" value="Unassembled WGS sequence"/>
</dbReference>
<dbReference type="RefSeq" id="WP_269425156.1">
    <property type="nucleotide sequence ID" value="NZ_JAPWGY010000015.1"/>
</dbReference>